<feature type="transmembrane region" description="Helical" evidence="8">
    <location>
        <begin position="496"/>
        <end position="512"/>
    </location>
</feature>
<evidence type="ECO:0000256" key="4">
    <source>
        <dbReference type="ARBA" id="ARBA00022692"/>
    </source>
</evidence>
<reference evidence="10" key="1">
    <citation type="submission" date="2022-01" db="EMBL/GenBank/DDBJ databases">
        <authorList>
            <person name="King R."/>
        </authorList>
    </citation>
    <scope>NUCLEOTIDE SEQUENCE</scope>
</reference>
<accession>A0A9N9RJ53</accession>
<keyword evidence="4 8" id="KW-0812">Transmembrane</keyword>
<dbReference type="Proteomes" id="UP001153620">
    <property type="component" value="Chromosome 1"/>
</dbReference>
<dbReference type="AlphaFoldDB" id="A0A9N9RJ53"/>
<evidence type="ECO:0000256" key="8">
    <source>
        <dbReference type="SAM" id="Phobius"/>
    </source>
</evidence>
<protein>
    <recommendedName>
        <fullName evidence="9">Kazal-like domain-containing protein</fullName>
    </recommendedName>
</protein>
<feature type="transmembrane region" description="Helical" evidence="8">
    <location>
        <begin position="533"/>
        <end position="559"/>
    </location>
</feature>
<dbReference type="CDD" id="cd17336">
    <property type="entry name" value="MFS_SLCO_OATP"/>
    <property type="match status" value="1"/>
</dbReference>
<name>A0A9N9RJ53_9DIPT</name>
<keyword evidence="7" id="KW-1015">Disulfide bond</keyword>
<comment type="similarity">
    <text evidence="2">Belongs to the organo anion transporter (TC 2.A.60) family.</text>
</comment>
<dbReference type="PANTHER" id="PTHR11388">
    <property type="entry name" value="ORGANIC ANION TRANSPORTER"/>
    <property type="match status" value="1"/>
</dbReference>
<feature type="domain" description="Kazal-like" evidence="9">
    <location>
        <begin position="423"/>
        <end position="475"/>
    </location>
</feature>
<evidence type="ECO:0000256" key="7">
    <source>
        <dbReference type="ARBA" id="ARBA00023157"/>
    </source>
</evidence>
<feature type="transmembrane region" description="Helical" evidence="8">
    <location>
        <begin position="100"/>
        <end position="120"/>
    </location>
</feature>
<evidence type="ECO:0000256" key="6">
    <source>
        <dbReference type="ARBA" id="ARBA00023136"/>
    </source>
</evidence>
<feature type="transmembrane region" description="Helical" evidence="8">
    <location>
        <begin position="203"/>
        <end position="227"/>
    </location>
</feature>
<dbReference type="InterPro" id="IPR002350">
    <property type="entry name" value="Kazal_dom"/>
</dbReference>
<dbReference type="Gene3D" id="3.30.60.30">
    <property type="match status" value="1"/>
</dbReference>
<dbReference type="OrthoDB" id="5062115at2759"/>
<evidence type="ECO:0000256" key="5">
    <source>
        <dbReference type="ARBA" id="ARBA00022989"/>
    </source>
</evidence>
<organism evidence="10 11">
    <name type="scientific">Chironomus riparius</name>
    <dbReference type="NCBI Taxonomy" id="315576"/>
    <lineage>
        <taxon>Eukaryota</taxon>
        <taxon>Metazoa</taxon>
        <taxon>Ecdysozoa</taxon>
        <taxon>Arthropoda</taxon>
        <taxon>Hexapoda</taxon>
        <taxon>Insecta</taxon>
        <taxon>Pterygota</taxon>
        <taxon>Neoptera</taxon>
        <taxon>Endopterygota</taxon>
        <taxon>Diptera</taxon>
        <taxon>Nematocera</taxon>
        <taxon>Chironomoidea</taxon>
        <taxon>Chironomidae</taxon>
        <taxon>Chironominae</taxon>
        <taxon>Chironomus</taxon>
    </lineage>
</organism>
<keyword evidence="11" id="KW-1185">Reference proteome</keyword>
<evidence type="ECO:0000259" key="9">
    <source>
        <dbReference type="PROSITE" id="PS51465"/>
    </source>
</evidence>
<dbReference type="GO" id="GO:0016323">
    <property type="term" value="C:basolateral plasma membrane"/>
    <property type="evidence" value="ECO:0007669"/>
    <property type="project" value="TreeGrafter"/>
</dbReference>
<keyword evidence="5 8" id="KW-1133">Transmembrane helix</keyword>
<dbReference type="Gene3D" id="1.20.1250.20">
    <property type="entry name" value="MFS general substrate transporter like domains"/>
    <property type="match status" value="1"/>
</dbReference>
<dbReference type="EMBL" id="OU895877">
    <property type="protein sequence ID" value="CAG9799064.1"/>
    <property type="molecule type" value="Genomic_DNA"/>
</dbReference>
<dbReference type="InterPro" id="IPR004156">
    <property type="entry name" value="OATP"/>
</dbReference>
<dbReference type="InterPro" id="IPR036058">
    <property type="entry name" value="Kazal_dom_sf"/>
</dbReference>
<reference evidence="10" key="2">
    <citation type="submission" date="2022-10" db="EMBL/GenBank/DDBJ databases">
        <authorList>
            <consortium name="ENA_rothamsted_submissions"/>
            <consortium name="culmorum"/>
            <person name="King R."/>
        </authorList>
    </citation>
    <scope>NUCLEOTIDE SEQUENCE</scope>
</reference>
<dbReference type="Pfam" id="PF03137">
    <property type="entry name" value="OATP"/>
    <property type="match status" value="1"/>
</dbReference>
<gene>
    <name evidence="10" type="ORF">CHIRRI_LOCUS2039</name>
</gene>
<dbReference type="InterPro" id="IPR036259">
    <property type="entry name" value="MFS_trans_sf"/>
</dbReference>
<proteinExistence type="inferred from homology"/>
<dbReference type="GO" id="GO:0015347">
    <property type="term" value="F:sodium-independent organic anion transmembrane transporter activity"/>
    <property type="evidence" value="ECO:0007669"/>
    <property type="project" value="TreeGrafter"/>
</dbReference>
<feature type="transmembrane region" description="Helical" evidence="8">
    <location>
        <begin position="393"/>
        <end position="412"/>
    </location>
</feature>
<keyword evidence="3" id="KW-1003">Cell membrane</keyword>
<evidence type="ECO:0000313" key="10">
    <source>
        <dbReference type="EMBL" id="CAG9799064.1"/>
    </source>
</evidence>
<evidence type="ECO:0000313" key="11">
    <source>
        <dbReference type="Proteomes" id="UP001153620"/>
    </source>
</evidence>
<feature type="transmembrane region" description="Helical" evidence="8">
    <location>
        <begin position="360"/>
        <end position="381"/>
    </location>
</feature>
<keyword evidence="6 8" id="KW-0472">Membrane</keyword>
<dbReference type="SUPFAM" id="SSF100895">
    <property type="entry name" value="Kazal-type serine protease inhibitors"/>
    <property type="match status" value="1"/>
</dbReference>
<evidence type="ECO:0000256" key="2">
    <source>
        <dbReference type="ARBA" id="ARBA00009657"/>
    </source>
</evidence>
<dbReference type="Pfam" id="PF07648">
    <property type="entry name" value="Kazal_2"/>
    <property type="match status" value="1"/>
</dbReference>
<dbReference type="PROSITE" id="PS51465">
    <property type="entry name" value="KAZAL_2"/>
    <property type="match status" value="1"/>
</dbReference>
<evidence type="ECO:0000256" key="1">
    <source>
        <dbReference type="ARBA" id="ARBA00004651"/>
    </source>
</evidence>
<evidence type="ECO:0000256" key="3">
    <source>
        <dbReference type="ARBA" id="ARBA00022475"/>
    </source>
</evidence>
<feature type="transmembrane region" description="Helical" evidence="8">
    <location>
        <begin position="247"/>
        <end position="267"/>
    </location>
</feature>
<feature type="transmembrane region" description="Helical" evidence="8">
    <location>
        <begin position="587"/>
        <end position="608"/>
    </location>
</feature>
<sequence length="641" mass="70948">MENLIDHKRVTLDDYIKTLSDEALNGDFEEIFKRAPLAADALCGVGSCRGRTLQRFANKKAFVLVLGVVGLVFASTHSYYNGTITTIEKRFKIPSRNIGFIATGNDITSLMLSTFIAYYVGKDRYKLLVKIIMTDLSTCLPHFVYGPGEEALQLTTEFGATADTDISKHMQDAKDKKMLCRVNASSENETCRNGDADNFFAQVFFFVAQLVAAGGYTLASLCLGIYIAPDLTPTITNNDPRWLGAWYLGWIILGFILFLFVPIMGMFPKELPRAAVRNRVVKEKERRLRAKSLDVKESHVDEKTSFSGMLATFKRLLTNKVFMLNNCASVFYIFGLQPFWTYTPKLMETLYHTSASASSLLTGSFGLTASALGILTAGIIITKFQPTARKLTLWNVVIGIISALSVLSFAFMGCSENEHSVKLNFDDECNSECHCDYMKYSPVCGIDGKTYISACHAGCMNITKLNGTKMFTSCSCIASKLGNSSTVGPCSVDCRSILTIFIAVTCIMKFLGASGRASNFLVGIRCIEKEDKAVAIGFGMAFVRLFSSVPSPIFFGYILDSACIVFGKTCSSRGNCWLYDNLKLRYSFNFIAASSIFIGALFDFGVYWNSRNLKIFDDKNDENNDEKKKDVGLNKLNVVPN</sequence>
<dbReference type="PANTHER" id="PTHR11388:SF76">
    <property type="entry name" value="SOLUTE CARRIER ORGANIC ANION TRANSPORTER FAMILY MEMBER"/>
    <property type="match status" value="1"/>
</dbReference>
<feature type="transmembrane region" description="Helical" evidence="8">
    <location>
        <begin position="321"/>
        <end position="340"/>
    </location>
</feature>
<feature type="transmembrane region" description="Helical" evidence="8">
    <location>
        <begin position="61"/>
        <end position="80"/>
    </location>
</feature>
<dbReference type="GO" id="GO:0043252">
    <property type="term" value="P:sodium-independent organic anion transport"/>
    <property type="evidence" value="ECO:0007669"/>
    <property type="project" value="TreeGrafter"/>
</dbReference>
<comment type="subcellular location">
    <subcellularLocation>
        <location evidence="1">Cell membrane</location>
        <topology evidence="1">Multi-pass membrane protein</topology>
    </subcellularLocation>
</comment>
<dbReference type="SUPFAM" id="SSF103473">
    <property type="entry name" value="MFS general substrate transporter"/>
    <property type="match status" value="1"/>
</dbReference>